<reference evidence="2" key="1">
    <citation type="submission" date="2023-06" db="EMBL/GenBank/DDBJ databases">
        <authorList>
            <consortium name="Lawrence Berkeley National Laboratory"/>
            <person name="Ahrendt S."/>
            <person name="Sahu N."/>
            <person name="Indic B."/>
            <person name="Wong-Bajracharya J."/>
            <person name="Merenyi Z."/>
            <person name="Ke H.-M."/>
            <person name="Monk M."/>
            <person name="Kocsube S."/>
            <person name="Drula E."/>
            <person name="Lipzen A."/>
            <person name="Balint B."/>
            <person name="Henrissat B."/>
            <person name="Andreopoulos B."/>
            <person name="Martin F.M."/>
            <person name="Harder C.B."/>
            <person name="Rigling D."/>
            <person name="Ford K.L."/>
            <person name="Foster G.D."/>
            <person name="Pangilinan J."/>
            <person name="Papanicolaou A."/>
            <person name="Barry K."/>
            <person name="LaButti K."/>
            <person name="Viragh M."/>
            <person name="Koriabine M."/>
            <person name="Yan M."/>
            <person name="Riley R."/>
            <person name="Champramary S."/>
            <person name="Plett K.L."/>
            <person name="Tsai I.J."/>
            <person name="Slot J."/>
            <person name="Sipos G."/>
            <person name="Plett J."/>
            <person name="Nagy L.G."/>
            <person name="Grigoriev I.V."/>
        </authorList>
    </citation>
    <scope>NUCLEOTIDE SEQUENCE</scope>
    <source>
        <strain evidence="2">CCBAS 213</strain>
    </source>
</reference>
<dbReference type="PROSITE" id="PS50011">
    <property type="entry name" value="PROTEIN_KINASE_DOM"/>
    <property type="match status" value="1"/>
</dbReference>
<name>A0AA39KBP0_ARMTA</name>
<dbReference type="GO" id="GO:0005524">
    <property type="term" value="F:ATP binding"/>
    <property type="evidence" value="ECO:0007669"/>
    <property type="project" value="InterPro"/>
</dbReference>
<protein>
    <recommendedName>
        <fullName evidence="1">Protein kinase domain-containing protein</fullName>
    </recommendedName>
</protein>
<dbReference type="GO" id="GO:0004672">
    <property type="term" value="F:protein kinase activity"/>
    <property type="evidence" value="ECO:0007669"/>
    <property type="project" value="InterPro"/>
</dbReference>
<proteinExistence type="predicted"/>
<dbReference type="InterPro" id="IPR000719">
    <property type="entry name" value="Prot_kinase_dom"/>
</dbReference>
<dbReference type="SUPFAM" id="SSF56112">
    <property type="entry name" value="Protein kinase-like (PK-like)"/>
    <property type="match status" value="1"/>
</dbReference>
<dbReference type="GeneID" id="85365474"/>
<evidence type="ECO:0000313" key="2">
    <source>
        <dbReference type="EMBL" id="KAK0458197.1"/>
    </source>
</evidence>
<accession>A0AA39KBP0</accession>
<gene>
    <name evidence="2" type="ORF">EV420DRAFT_384601</name>
</gene>
<organism evidence="2 3">
    <name type="scientific">Armillaria tabescens</name>
    <name type="common">Ringless honey mushroom</name>
    <name type="synonym">Agaricus tabescens</name>
    <dbReference type="NCBI Taxonomy" id="1929756"/>
    <lineage>
        <taxon>Eukaryota</taxon>
        <taxon>Fungi</taxon>
        <taxon>Dikarya</taxon>
        <taxon>Basidiomycota</taxon>
        <taxon>Agaricomycotina</taxon>
        <taxon>Agaricomycetes</taxon>
        <taxon>Agaricomycetidae</taxon>
        <taxon>Agaricales</taxon>
        <taxon>Marasmiineae</taxon>
        <taxon>Physalacriaceae</taxon>
        <taxon>Desarmillaria</taxon>
    </lineage>
</organism>
<feature type="domain" description="Protein kinase" evidence="1">
    <location>
        <begin position="94"/>
        <end position="417"/>
    </location>
</feature>
<dbReference type="RefSeq" id="XP_060330485.1">
    <property type="nucleotide sequence ID" value="XM_060481926.1"/>
</dbReference>
<dbReference type="InterPro" id="IPR011009">
    <property type="entry name" value="Kinase-like_dom_sf"/>
</dbReference>
<sequence length="417" mass="48176">MPLGCVIGRPSSRRMKRVQTAARRSSAFKFSRPSFRSRTPIDSVIRNSSRWVTSSALATQLHSPQESCDWYLPGSEIHLQFQAQDSTTFRPLVAKIIKRLEPFTSSVVLLIQNVSDSKQFILKLNDRRQGHRHSLTMAVGELPWTPGLEERLRAAVRDIQFGTTTDWFELVKDNRNPAQPNPKDWKDWMWEISTWTSRMEEHQTEVEAYRLLRRLQGSLIPCFYGLVHLPIASSQPLHPITDYIPGIVIEYIRGIGMGSLRPGVDIPRPEAEAIAGRVMDAFRTIKAEKCVMHNDIHIDNILLRDSDRSPVLIDFGWALTWEPGMSDEEWEDSVTGSQDTRFVCRVLMSKDHGAWRRKETPLPIRYYSPLSWNEYVENQPEDYRRQAFGRVAGTDWEGAREKVLQWRVRPGVCFRDD</sequence>
<dbReference type="EMBL" id="JAUEPS010000018">
    <property type="protein sequence ID" value="KAK0458197.1"/>
    <property type="molecule type" value="Genomic_DNA"/>
</dbReference>
<dbReference type="Proteomes" id="UP001175211">
    <property type="component" value="Unassembled WGS sequence"/>
</dbReference>
<evidence type="ECO:0000259" key="1">
    <source>
        <dbReference type="PROSITE" id="PS50011"/>
    </source>
</evidence>
<keyword evidence="3" id="KW-1185">Reference proteome</keyword>
<dbReference type="AlphaFoldDB" id="A0AA39KBP0"/>
<evidence type="ECO:0000313" key="3">
    <source>
        <dbReference type="Proteomes" id="UP001175211"/>
    </source>
</evidence>
<comment type="caution">
    <text evidence="2">The sequence shown here is derived from an EMBL/GenBank/DDBJ whole genome shotgun (WGS) entry which is preliminary data.</text>
</comment>
<dbReference type="Gene3D" id="1.10.510.10">
    <property type="entry name" value="Transferase(Phosphotransferase) domain 1"/>
    <property type="match status" value="1"/>
</dbReference>